<name>A0ABU6YIB3_9FABA</name>
<evidence type="ECO:0008006" key="5">
    <source>
        <dbReference type="Google" id="ProtNLM"/>
    </source>
</evidence>
<keyword evidence="2" id="KW-0067">ATP-binding</keyword>
<keyword evidence="4" id="KW-1185">Reference proteome</keyword>
<evidence type="ECO:0000313" key="4">
    <source>
        <dbReference type="Proteomes" id="UP001341840"/>
    </source>
</evidence>
<evidence type="ECO:0000256" key="1">
    <source>
        <dbReference type="ARBA" id="ARBA00022741"/>
    </source>
</evidence>
<dbReference type="InterPro" id="IPR027417">
    <property type="entry name" value="P-loop_NTPase"/>
</dbReference>
<comment type="caution">
    <text evidence="3">The sequence shown here is derived from an EMBL/GenBank/DDBJ whole genome shotgun (WGS) entry which is preliminary data.</text>
</comment>
<organism evidence="3 4">
    <name type="scientific">Stylosanthes scabra</name>
    <dbReference type="NCBI Taxonomy" id="79078"/>
    <lineage>
        <taxon>Eukaryota</taxon>
        <taxon>Viridiplantae</taxon>
        <taxon>Streptophyta</taxon>
        <taxon>Embryophyta</taxon>
        <taxon>Tracheophyta</taxon>
        <taxon>Spermatophyta</taxon>
        <taxon>Magnoliopsida</taxon>
        <taxon>eudicotyledons</taxon>
        <taxon>Gunneridae</taxon>
        <taxon>Pentapetalae</taxon>
        <taxon>rosids</taxon>
        <taxon>fabids</taxon>
        <taxon>Fabales</taxon>
        <taxon>Fabaceae</taxon>
        <taxon>Papilionoideae</taxon>
        <taxon>50 kb inversion clade</taxon>
        <taxon>dalbergioids sensu lato</taxon>
        <taxon>Dalbergieae</taxon>
        <taxon>Pterocarpus clade</taxon>
        <taxon>Stylosanthes</taxon>
    </lineage>
</organism>
<protein>
    <recommendedName>
        <fullName evidence="5">Dephospho-CoA kinase</fullName>
    </recommendedName>
</protein>
<accession>A0ABU6YIB3</accession>
<dbReference type="PROSITE" id="PS51219">
    <property type="entry name" value="DPCK"/>
    <property type="match status" value="1"/>
</dbReference>
<dbReference type="Proteomes" id="UP001341840">
    <property type="component" value="Unassembled WGS sequence"/>
</dbReference>
<evidence type="ECO:0000313" key="3">
    <source>
        <dbReference type="EMBL" id="MED6209884.1"/>
    </source>
</evidence>
<dbReference type="InterPro" id="IPR001977">
    <property type="entry name" value="Depp_CoAkinase"/>
</dbReference>
<dbReference type="SUPFAM" id="SSF52540">
    <property type="entry name" value="P-loop containing nucleoside triphosphate hydrolases"/>
    <property type="match status" value="1"/>
</dbReference>
<reference evidence="3 4" key="1">
    <citation type="journal article" date="2023" name="Plants (Basel)">
        <title>Bridging the Gap: Combining Genomics and Transcriptomics Approaches to Understand Stylosanthes scabra, an Orphan Legume from the Brazilian Caatinga.</title>
        <authorList>
            <person name="Ferreira-Neto J.R.C."/>
            <person name="da Silva M.D."/>
            <person name="Binneck E."/>
            <person name="de Melo N.F."/>
            <person name="da Silva R.H."/>
            <person name="de Melo A.L.T.M."/>
            <person name="Pandolfi V."/>
            <person name="Bustamante F.O."/>
            <person name="Brasileiro-Vidal A.C."/>
            <person name="Benko-Iseppon A.M."/>
        </authorList>
    </citation>
    <scope>NUCLEOTIDE SEQUENCE [LARGE SCALE GENOMIC DNA]</scope>
    <source>
        <tissue evidence="3">Leaves</tissue>
    </source>
</reference>
<keyword evidence="1" id="KW-0547">Nucleotide-binding</keyword>
<evidence type="ECO:0000256" key="2">
    <source>
        <dbReference type="ARBA" id="ARBA00022840"/>
    </source>
</evidence>
<sequence>MGRDKSSEEDARNRMNAQLPLDMKRNKADIVIDNTGSLDYLNEQFQNVLIEVSKPFTWTQAIHHFTCHYGVQYYIMAVSPKGFGAALPLSCSRKAASFKLLSTTNQNPLHHHCFPRTLLKKYQLQLPRGSSACCSAPVKIGGGFRCSKMQ</sequence>
<proteinExistence type="predicted"/>
<dbReference type="Gene3D" id="3.40.50.300">
    <property type="entry name" value="P-loop containing nucleotide triphosphate hydrolases"/>
    <property type="match status" value="1"/>
</dbReference>
<dbReference type="EMBL" id="JASCZI010242157">
    <property type="protein sequence ID" value="MED6209884.1"/>
    <property type="molecule type" value="Genomic_DNA"/>
</dbReference>
<gene>
    <name evidence="3" type="ORF">PIB30_058947</name>
</gene>